<name>A0ABC9R5E5_BACMY</name>
<sequence>MRKNQVSSKIREELNVLSRNELVLSIDNSGLFVRIFNGFTKINLNTNANVNFCNRLCKPVKIGEIIDYLYC</sequence>
<evidence type="ECO:0000313" key="2">
    <source>
        <dbReference type="Proteomes" id="UP000006976"/>
    </source>
</evidence>
<accession>A0ABC9R5E5</accession>
<dbReference type="EMBL" id="AHEV01000011">
    <property type="protein sequence ID" value="EJR42462.1"/>
    <property type="molecule type" value="Genomic_DNA"/>
</dbReference>
<comment type="caution">
    <text evidence="1">The sequence shown here is derived from an EMBL/GenBank/DDBJ whole genome shotgun (WGS) entry which is preliminary data.</text>
</comment>
<dbReference type="Proteomes" id="UP000006976">
    <property type="component" value="Unassembled WGS sequence"/>
</dbReference>
<evidence type="ECO:0000313" key="1">
    <source>
        <dbReference type="EMBL" id="EJR42462.1"/>
    </source>
</evidence>
<reference evidence="1 2" key="1">
    <citation type="submission" date="2012-04" db="EMBL/GenBank/DDBJ databases">
        <title>The Genome Sequence of Bacillus cereus VD078.</title>
        <authorList>
            <consortium name="The Broad Institute Genome Sequencing Platform"/>
            <consortium name="The Broad Institute Genome Sequencing Center for Infectious Disease"/>
            <person name="Feldgarden M."/>
            <person name="Van der Auwera G.A."/>
            <person name="Mahillon J."/>
            <person name="Duprez V."/>
            <person name="Timmery S."/>
            <person name="Mattelet C."/>
            <person name="Dierick K."/>
            <person name="Sun M."/>
            <person name="Yu Z."/>
            <person name="Zhu L."/>
            <person name="Hu X."/>
            <person name="Shank E.B."/>
            <person name="Swiecicka I."/>
            <person name="Hansen B.M."/>
            <person name="Andrup L."/>
            <person name="Young S.K."/>
            <person name="Zeng Q."/>
            <person name="Gargeya S."/>
            <person name="Fitzgerald M."/>
            <person name="Haas B."/>
            <person name="Abouelleil A."/>
            <person name="Alvarado L."/>
            <person name="Arachchi H.M."/>
            <person name="Berlin A."/>
            <person name="Chapman S.B."/>
            <person name="Goldberg J."/>
            <person name="Griggs A."/>
            <person name="Gujja S."/>
            <person name="Hansen M."/>
            <person name="Howarth C."/>
            <person name="Imamovic A."/>
            <person name="Larimer J."/>
            <person name="McCowen C."/>
            <person name="Montmayeur A."/>
            <person name="Murphy C."/>
            <person name="Neiman D."/>
            <person name="Pearson M."/>
            <person name="Priest M."/>
            <person name="Roberts A."/>
            <person name="Saif S."/>
            <person name="Shea T."/>
            <person name="Sisk P."/>
            <person name="Sykes S."/>
            <person name="Wortman J."/>
            <person name="Nusbaum C."/>
            <person name="Birren B."/>
        </authorList>
    </citation>
    <scope>NUCLEOTIDE SEQUENCE [LARGE SCALE GENOMIC DNA]</scope>
    <source>
        <strain evidence="1 2">VD078</strain>
    </source>
</reference>
<dbReference type="AlphaFoldDB" id="A0ABC9R5E5"/>
<proteinExistence type="predicted"/>
<protein>
    <submittedName>
        <fullName evidence="1">Uncharacterized protein</fullName>
    </submittedName>
</protein>
<organism evidence="1 2">
    <name type="scientific">Bacillus mycoides</name>
    <dbReference type="NCBI Taxonomy" id="1405"/>
    <lineage>
        <taxon>Bacteria</taxon>
        <taxon>Bacillati</taxon>
        <taxon>Bacillota</taxon>
        <taxon>Bacilli</taxon>
        <taxon>Bacillales</taxon>
        <taxon>Bacillaceae</taxon>
        <taxon>Bacillus</taxon>
        <taxon>Bacillus cereus group</taxon>
    </lineage>
</organism>
<gene>
    <name evidence="1" type="ORF">III_01814</name>
</gene>